<protein>
    <submittedName>
        <fullName evidence="1">Uncharacterized protein</fullName>
    </submittedName>
</protein>
<reference evidence="1" key="1">
    <citation type="submission" date="2018-02" db="EMBL/GenBank/DDBJ databases">
        <title>Rhizophora mucronata_Transcriptome.</title>
        <authorList>
            <person name="Meera S.P."/>
            <person name="Sreeshan A."/>
            <person name="Augustine A."/>
        </authorList>
    </citation>
    <scope>NUCLEOTIDE SEQUENCE</scope>
    <source>
        <tissue evidence="1">Leaf</tissue>
    </source>
</reference>
<evidence type="ECO:0000313" key="1">
    <source>
        <dbReference type="EMBL" id="MBW99571.1"/>
    </source>
</evidence>
<dbReference type="EMBL" id="GGEC01019088">
    <property type="protein sequence ID" value="MBW99571.1"/>
    <property type="molecule type" value="Transcribed_RNA"/>
</dbReference>
<sequence>MLVCCQNKVKKPILFQFKSIMSRIRDKHQTCFDDYSALAHSCLSKQTLLRFIFRHQNQSRQANLKLLNFSTTQKSITQRPIIRIP</sequence>
<dbReference type="AlphaFoldDB" id="A0A2P2K1H4"/>
<organism evidence="1">
    <name type="scientific">Rhizophora mucronata</name>
    <name type="common">Asiatic mangrove</name>
    <dbReference type="NCBI Taxonomy" id="61149"/>
    <lineage>
        <taxon>Eukaryota</taxon>
        <taxon>Viridiplantae</taxon>
        <taxon>Streptophyta</taxon>
        <taxon>Embryophyta</taxon>
        <taxon>Tracheophyta</taxon>
        <taxon>Spermatophyta</taxon>
        <taxon>Magnoliopsida</taxon>
        <taxon>eudicotyledons</taxon>
        <taxon>Gunneridae</taxon>
        <taxon>Pentapetalae</taxon>
        <taxon>rosids</taxon>
        <taxon>fabids</taxon>
        <taxon>Malpighiales</taxon>
        <taxon>Rhizophoraceae</taxon>
        <taxon>Rhizophora</taxon>
    </lineage>
</organism>
<proteinExistence type="predicted"/>
<accession>A0A2P2K1H4</accession>
<name>A0A2P2K1H4_RHIMU</name>